<dbReference type="PANTHER" id="PTHR13367">
    <property type="entry name" value="UBIQUITIN THIOESTERASE"/>
    <property type="match status" value="1"/>
</dbReference>
<name>A0A1Q9EBY3_SYMMI</name>
<keyword evidence="6" id="KW-0788">Thiol protease</keyword>
<keyword evidence="12" id="KW-1185">Reference proteome</keyword>
<evidence type="ECO:0000259" key="9">
    <source>
        <dbReference type="Pfam" id="PF12340"/>
    </source>
</evidence>
<evidence type="ECO:0000256" key="6">
    <source>
        <dbReference type="ARBA" id="ARBA00022807"/>
    </source>
</evidence>
<evidence type="ECO:0000256" key="4">
    <source>
        <dbReference type="ARBA" id="ARBA00022786"/>
    </source>
</evidence>
<proteinExistence type="predicted"/>
<dbReference type="InterPro" id="IPR051346">
    <property type="entry name" value="OTU_Deubiquitinase"/>
</dbReference>
<evidence type="ECO:0000256" key="5">
    <source>
        <dbReference type="ARBA" id="ARBA00022801"/>
    </source>
</evidence>
<organism evidence="11 12">
    <name type="scientific">Symbiodinium microadriaticum</name>
    <name type="common">Dinoflagellate</name>
    <name type="synonym">Zooxanthella microadriatica</name>
    <dbReference type="NCBI Taxonomy" id="2951"/>
    <lineage>
        <taxon>Eukaryota</taxon>
        <taxon>Sar</taxon>
        <taxon>Alveolata</taxon>
        <taxon>Dinophyceae</taxon>
        <taxon>Suessiales</taxon>
        <taxon>Symbiodiniaceae</taxon>
        <taxon>Symbiodinium</taxon>
    </lineage>
</organism>
<feature type="domain" description="DUF3645" evidence="10">
    <location>
        <begin position="2167"/>
        <end position="2197"/>
    </location>
</feature>
<evidence type="ECO:0000313" key="12">
    <source>
        <dbReference type="Proteomes" id="UP000186817"/>
    </source>
</evidence>
<feature type="domain" description="DUF3638" evidence="9">
    <location>
        <begin position="1815"/>
        <end position="2044"/>
    </location>
</feature>
<keyword evidence="5" id="KW-0378">Hydrolase</keyword>
<comment type="caution">
    <text evidence="11">The sequence shown here is derived from an EMBL/GenBank/DDBJ whole genome shotgun (WGS) entry which is preliminary data.</text>
</comment>
<dbReference type="EC" id="3.4.19.12" evidence="2"/>
<accession>A0A1Q9EBY3</accession>
<dbReference type="OrthoDB" id="412924at2759"/>
<feature type="compositionally biased region" description="Basic and acidic residues" evidence="8">
    <location>
        <begin position="1545"/>
        <end position="1562"/>
    </location>
</feature>
<feature type="compositionally biased region" description="Acidic residues" evidence="8">
    <location>
        <begin position="2628"/>
        <end position="2644"/>
    </location>
</feature>
<dbReference type="InterPro" id="IPR022105">
    <property type="entry name" value="DUF3645"/>
</dbReference>
<dbReference type="InterPro" id="IPR022099">
    <property type="entry name" value="DUF3638"/>
</dbReference>
<protein>
    <recommendedName>
        <fullName evidence="2">ubiquitinyl hydrolase 1</fullName>
        <ecNumber evidence="2">3.4.19.12</ecNumber>
    </recommendedName>
</protein>
<dbReference type="Pfam" id="PF12359">
    <property type="entry name" value="DUF3645"/>
    <property type="match status" value="1"/>
</dbReference>
<dbReference type="OMA" id="DIMHTPM"/>
<dbReference type="Proteomes" id="UP000186817">
    <property type="component" value="Unassembled WGS sequence"/>
</dbReference>
<evidence type="ECO:0000256" key="2">
    <source>
        <dbReference type="ARBA" id="ARBA00012759"/>
    </source>
</evidence>
<reference evidence="11 12" key="1">
    <citation type="submission" date="2016-02" db="EMBL/GenBank/DDBJ databases">
        <title>Genome analysis of coral dinoflagellate symbionts highlights evolutionary adaptations to a symbiotic lifestyle.</title>
        <authorList>
            <person name="Aranda M."/>
            <person name="Li Y."/>
            <person name="Liew Y.J."/>
            <person name="Baumgarten S."/>
            <person name="Simakov O."/>
            <person name="Wilson M."/>
            <person name="Piel J."/>
            <person name="Ashoor H."/>
            <person name="Bougouffa S."/>
            <person name="Bajic V.B."/>
            <person name="Ryu T."/>
            <person name="Ravasi T."/>
            <person name="Bayer T."/>
            <person name="Micklem G."/>
            <person name="Kim H."/>
            <person name="Bhak J."/>
            <person name="Lajeunesse T.C."/>
            <person name="Voolstra C.R."/>
        </authorList>
    </citation>
    <scope>NUCLEOTIDE SEQUENCE [LARGE SCALE GENOMIC DNA]</scope>
    <source>
        <strain evidence="11 12">CCMP2467</strain>
    </source>
</reference>
<feature type="coiled-coil region" evidence="7">
    <location>
        <begin position="75"/>
        <end position="129"/>
    </location>
</feature>
<evidence type="ECO:0000256" key="3">
    <source>
        <dbReference type="ARBA" id="ARBA00022670"/>
    </source>
</evidence>
<sequence>MVFDEVRYSHGAVPELPWRASRAWTAARTALHVEPLGNYLGLWIEGSFESYLLCSRSMDVADETIPDASSQMEAARKVVLQARELEAQLETSENEQLRESARMAIRDARESAEATLANLREAWSSLSEQEIQCAVRPEWLRFAPDTKHKLQHSSPYIEKLMQPLAPAEDCEVEDPWCRDRAEDQCLSHAMSLEAAKETEDADIVTALFDAERPVCAEAWHSAVTIHAPDFRRLLASYIDTSGAHYDRDPQGQSRRILVVATMVLMIDRAACAQFPLLEEHSLGIDMNMLHVILAPHLQLGSHGKPSFYSFSIAVRASTLDPTTARSRHERKILQSLEAYAHQRNSAACPSTADPCVSDKSFGVKFAKSNLQGVRARIQQECKRNQERKKEEIEAAVKRHSALLSRAEEQAAFAGFACRRAYGGTYETHSPSCRKCEKHRAARQYRSQADQIDIAFYEKLLPEAQDEQHAVVYELQQPDLLALQRDAILLFAREIGVPEDFYSGQQQALWNEDPCLQKWRTLEAVAFSLGSTRRKFCQTHYRQAHVLSHPSFVVPHGYNIVLAGDKPDENDNDLVSATLKWNVEPLVKLVTDDVRYQVLDKHVSGWKRNENQAIALKSEAHVDISLLEFETFGGLRSGLQLQIPRLMCAVAQHSLTFYRLGVLNMVKALLWQVGPPLIGSQEWPSDGPSSDPEPAVLREAARCLVEDELVLKLCMQIGSLLDRSRENWTQNRTLLFVVHVARFLAEHSRQGLGTEAHNILLTARRIGIDWLQRLRRVVQETTDITAVADLRNKIVDVAATTTLTFVPKPCVGAQLPACMSADAFVDWLRVRAACFDNILLGRSQEKSMPRERRLLLRHAMCVALSIEHDIHGMSLPTCLTEFSREHWGGGRDGIYGVWTRCPAPAGRWYRVPFQLQPGAGRCTLHVDVLRGSFLVNGNPVQPAPDGGYTTGLLDSVYFGFALHPDGTVLVTEKRYCTPANSPAEDGTKDESECWQETVLVPHEAFKGDAPADLINKYSHWLVKKPSPAIYFRPTHFQEPKFALGCSETGSDFVLDLEQKQIKDTESSLYLIDICSETFGELFNVFGRVAPRDRVHVFACDPRPLVFLPALHMRFHVEKKTGRIESHELGGYVASNQNLGTLIGLEHGLLLETNQTNHEQVEQVLLLPHAKASRTPDARHCTVSLTLSELRSPPFFVYTLRPQLCELRGQTGRLPWIYLAKLHALTSHVLPDPFLQRTGTAAALSLLRSARCRGNLRNSLDEKIDLGRAEKTFLEIAELSATRSFYPDHLQVMEVVDFHGMPGLCAHEGFAFLARDALLEVLEQRNLTGEQASKKLEKAVEEMQDRCSALARRAYLRSREVYGLPARLEPEEEDAALQGPWRPWAPAEWQEEDHDRASLRQVALVCLSHCDFPVSPAVSLQDFLRSSEDLKGYSHIELEAGSLVDWYQIGQNCENMRLCWVALYQAALRCENRRRFDFFLAYLARKWPQHVVHLQVLSTIAIHQETFSGIELPPHQFYTHPDEHDLDRETVRGIIKAGQKQFDEEEPHFRDPVKQERASREHQQRRSQFQRDSFQDLSRIEGETKRKWLHGGEMQRFSCAKGTVKNPELLAKQINAYLIRCRQAWDLRNFLEHVETKLQELKEDGEVHEELPEEWDVTFPRALAPPTPRESMWLSEPTGVEVVKCATLDRLWETGQFRKPVILNGSSRKTRAPTLQLSPDEEHAMINKQLLDPLRESWEMAHTKQPPEQQPTQLPTSLKTLALFPEVKSSSQGRVIGAYAICLRAEQRTLRCLRLADGGEMSSWLARELHPSSVGCTNWKPTEHPEWLLLEVDNDFCIREQQVSVAKSMMFEGTENPEDMQNRLMQLNMGEGKTSVIVPLLIASLADGKSLLRVTVLSSLRHSNATEWQHKLGGLLGHRLHPMFCRRDLKLEESEAQSLHSFLDRVRLGRDVIVTVPEHRLSFENKALEMAYRSDNKKIQTSQALHSVLDFLKMHVRDVLDESDEILHAKYQLIYTLGNPGELDGGRLRWRVASCVLASVAHRAEGLAETFGKEAVEFVPGTPDYQYPTIRLLDHDSSKAAYEQLCRWIVEDVLGSEQSSLSLRICGEEERQAFKECALEVCSENKPWTKLHGSVQPVAYVLRGLLCHNVLRLVLGKRWRVEFGAHPSGRCRMAVPYRAKDVAAERTEFGHPDVAIMLTLVTYYRGGLDKEAMEEVFRRLHQKNERQAAATYRQWTCQMRASMPTELREWSGVNLDDRETLHKKVFPAKQFPQKLVATPWDSCSVGRITTGFSGTDDARLLLPTTIQQCNLQELAHTNGLVLRNLMRKENQSYRKLPHDAAGREILEELMSDRDVNVLLDAGALVIDKSNQELAEEWLKTRRGRGLRDKEAAIFFNANNTASVVNEFGKVMSLSVSPYERSLDKCLLYLDDVHCRGCDFRMPKSSRAIVTLGRGMQKDKLVQACMRMRLLGNGHAVAFLASFEVDLQVQTYLRKPELQDAPIVASVPSWCLTNTAKAIAEKLPYWASQGAARIRKEAAYAAHANLGLEELPKVAGACAEDEVLLLEAMYGHARAQATLPQIVREVLRRVANAVNPFNKFGDGTRLRRLGTEIQARVQALASDVTMPSGMLDEEQERELEAELEEERQLDRPGPAEPCNPHVSPGVWDLATTGRTTQPFRSIAQLLQRTSFPHKDWALVNVKVTPDFIATVTNNGVLDSYLRPALWLLQGHKQQVLISNYEAEAVASCFSTGRDAKLVLVGRRLRPHQAPVSDVPLPTAVHVFAGSLYGKAETSRDSEIEKQRSFLGISWPVSKSEAWTDFYTRQVVERDGFVAPVNRARVSAEDPSLTLEPSPFASSPVRMLRRLLGARHLGGELPFAPLGMLLCTDCDD</sequence>
<feature type="coiled-coil region" evidence="7">
    <location>
        <begin position="374"/>
        <end position="409"/>
    </location>
</feature>
<dbReference type="GO" id="GO:0004843">
    <property type="term" value="F:cysteine-type deubiquitinase activity"/>
    <property type="evidence" value="ECO:0007669"/>
    <property type="project" value="UniProtKB-EC"/>
</dbReference>
<dbReference type="PANTHER" id="PTHR13367:SF33">
    <property type="entry name" value="P-LOOP CONTAINING NUCLEOSIDE TRIPHOSPHATE HYDROLASE PROTEIN"/>
    <property type="match status" value="1"/>
</dbReference>
<feature type="region of interest" description="Disordered" evidence="8">
    <location>
        <begin position="2625"/>
        <end position="2658"/>
    </location>
</feature>
<gene>
    <name evidence="11" type="ORF">AK812_SmicGene11936</name>
</gene>
<evidence type="ECO:0000256" key="8">
    <source>
        <dbReference type="SAM" id="MobiDB-lite"/>
    </source>
</evidence>
<evidence type="ECO:0000313" key="11">
    <source>
        <dbReference type="EMBL" id="OLQ04929.1"/>
    </source>
</evidence>
<keyword evidence="3" id="KW-0645">Protease</keyword>
<comment type="catalytic activity">
    <reaction evidence="1">
        <text>Thiol-dependent hydrolysis of ester, thioester, amide, peptide and isopeptide bonds formed by the C-terminal Gly of ubiquitin (a 76-residue protein attached to proteins as an intracellular targeting signal).</text>
        <dbReference type="EC" id="3.4.19.12"/>
    </reaction>
</comment>
<feature type="region of interest" description="Disordered" evidence="8">
    <location>
        <begin position="1543"/>
        <end position="1571"/>
    </location>
</feature>
<evidence type="ECO:0000256" key="7">
    <source>
        <dbReference type="SAM" id="Coils"/>
    </source>
</evidence>
<dbReference type="Pfam" id="PF12340">
    <property type="entry name" value="DUF3638"/>
    <property type="match status" value="1"/>
</dbReference>
<dbReference type="GO" id="GO:0006508">
    <property type="term" value="P:proteolysis"/>
    <property type="evidence" value="ECO:0007669"/>
    <property type="project" value="UniProtKB-KW"/>
</dbReference>
<keyword evidence="7" id="KW-0175">Coiled coil</keyword>
<keyword evidence="4" id="KW-0833">Ubl conjugation pathway</keyword>
<evidence type="ECO:0000256" key="1">
    <source>
        <dbReference type="ARBA" id="ARBA00000707"/>
    </source>
</evidence>
<dbReference type="EMBL" id="LSRX01000198">
    <property type="protein sequence ID" value="OLQ04929.1"/>
    <property type="molecule type" value="Genomic_DNA"/>
</dbReference>
<evidence type="ECO:0000259" key="10">
    <source>
        <dbReference type="Pfam" id="PF12359"/>
    </source>
</evidence>